<dbReference type="PROSITE" id="PS50928">
    <property type="entry name" value="ABC_TM1"/>
    <property type="match status" value="1"/>
</dbReference>
<evidence type="ECO:0000313" key="11">
    <source>
        <dbReference type="Proteomes" id="UP000091929"/>
    </source>
</evidence>
<accession>A0A150IZZ6</accession>
<comment type="subcellular location">
    <subcellularLocation>
        <location evidence="6">Cell membrane</location>
        <topology evidence="6">Multi-pass membrane protein</topology>
    </subcellularLocation>
    <subcellularLocation>
        <location evidence="1">Membrane</location>
        <topology evidence="1">Multi-pass membrane protein</topology>
    </subcellularLocation>
</comment>
<dbReference type="AlphaFoldDB" id="A0A150IL85"/>
<dbReference type="PANTHER" id="PTHR30177:SF4">
    <property type="entry name" value="OSMOPROTECTANT IMPORT PERMEASE PROTEIN OSMW"/>
    <property type="match status" value="1"/>
</dbReference>
<evidence type="ECO:0000313" key="8">
    <source>
        <dbReference type="EMBL" id="KYC45652.1"/>
    </source>
</evidence>
<evidence type="ECO:0000313" key="9">
    <source>
        <dbReference type="EMBL" id="KYC47943.1"/>
    </source>
</evidence>
<dbReference type="Proteomes" id="UP000092403">
    <property type="component" value="Unassembled WGS sequence"/>
</dbReference>
<organism evidence="8 12">
    <name type="scientific">Candidatus Methanofastidiosum methylothiophilum</name>
    <dbReference type="NCBI Taxonomy" id="1705564"/>
    <lineage>
        <taxon>Archaea</taxon>
        <taxon>Methanobacteriati</taxon>
        <taxon>Methanobacteriota</taxon>
        <taxon>Stenosarchaea group</taxon>
        <taxon>Candidatus Methanofastidiosia</taxon>
        <taxon>Candidatus Methanofastidiosales</taxon>
        <taxon>Candidatus Methanofastidiosaceae</taxon>
        <taxon>Candidatus Methanofastidiosum</taxon>
    </lineage>
</organism>
<name>A0A150IL85_9EURY</name>
<accession>A0A150IL85</accession>
<dbReference type="InterPro" id="IPR000515">
    <property type="entry name" value="MetI-like"/>
</dbReference>
<proteinExistence type="inferred from homology"/>
<feature type="transmembrane region" description="Helical" evidence="6">
    <location>
        <begin position="125"/>
        <end position="152"/>
    </location>
</feature>
<evidence type="ECO:0000256" key="3">
    <source>
        <dbReference type="ARBA" id="ARBA00022692"/>
    </source>
</evidence>
<dbReference type="Pfam" id="PF00528">
    <property type="entry name" value="BPD_transp_1"/>
    <property type="match status" value="1"/>
</dbReference>
<evidence type="ECO:0000259" key="7">
    <source>
        <dbReference type="PROSITE" id="PS50928"/>
    </source>
</evidence>
<dbReference type="EMBL" id="LNJC01000011">
    <property type="protein sequence ID" value="KYC50561.1"/>
    <property type="molecule type" value="Genomic_DNA"/>
</dbReference>
<dbReference type="GO" id="GO:0055085">
    <property type="term" value="P:transmembrane transport"/>
    <property type="evidence" value="ECO:0007669"/>
    <property type="project" value="InterPro"/>
</dbReference>
<evidence type="ECO:0000256" key="5">
    <source>
        <dbReference type="ARBA" id="ARBA00023136"/>
    </source>
</evidence>
<dbReference type="GO" id="GO:0005886">
    <property type="term" value="C:plasma membrane"/>
    <property type="evidence" value="ECO:0007669"/>
    <property type="project" value="UniProtKB-SubCell"/>
</dbReference>
<dbReference type="PANTHER" id="PTHR30177">
    <property type="entry name" value="GLYCINE BETAINE/L-PROLINE TRANSPORT SYSTEM PERMEASE PROTEIN PROW"/>
    <property type="match status" value="1"/>
</dbReference>
<evidence type="ECO:0000313" key="10">
    <source>
        <dbReference type="EMBL" id="KYC50561.1"/>
    </source>
</evidence>
<dbReference type="SUPFAM" id="SSF161098">
    <property type="entry name" value="MetI-like"/>
    <property type="match status" value="1"/>
</dbReference>
<evidence type="ECO:0000256" key="4">
    <source>
        <dbReference type="ARBA" id="ARBA00022989"/>
    </source>
</evidence>
<keyword evidence="3 6" id="KW-0812">Transmembrane</keyword>
<dbReference type="EMBL" id="LNGF01000013">
    <property type="protein sequence ID" value="KYC47943.1"/>
    <property type="molecule type" value="Genomic_DNA"/>
</dbReference>
<reference evidence="11 12" key="1">
    <citation type="journal article" date="2016" name="ISME J.">
        <title>Chasing the elusive Euryarchaeota class WSA2: genomes reveal a uniquely fastidious methyl-reducing methanogen.</title>
        <authorList>
            <person name="Nobu M.K."/>
            <person name="Narihiro T."/>
            <person name="Kuroda K."/>
            <person name="Mei R."/>
            <person name="Liu W.T."/>
        </authorList>
    </citation>
    <scope>NUCLEOTIDE SEQUENCE [LARGE SCALE GENOMIC DNA]</scope>
    <source>
        <strain evidence="8">B03fssc0709_Meth_Bin005</strain>
        <strain evidence="9">B15fssc0709_Meth_Bin003</strain>
        <strain evidence="10">BMIXfssc0709_Meth_Bin006</strain>
    </source>
</reference>
<protein>
    <submittedName>
        <fullName evidence="8">Glycine betaine transporter membrane protein</fullName>
    </submittedName>
</protein>
<comment type="caution">
    <text evidence="8">The sequence shown here is derived from an EMBL/GenBank/DDBJ whole genome shotgun (WGS) entry which is preliminary data.</text>
</comment>
<gene>
    <name evidence="8" type="ORF">APG10_00643</name>
    <name evidence="9" type="ORF">APG11_00718</name>
    <name evidence="10" type="ORF">APG12_00695</name>
</gene>
<dbReference type="EMBL" id="LNGE01000013">
    <property type="protein sequence ID" value="KYC45652.1"/>
    <property type="molecule type" value="Genomic_DNA"/>
</dbReference>
<keyword evidence="2 6" id="KW-0813">Transport</keyword>
<dbReference type="Gene3D" id="1.10.3720.10">
    <property type="entry name" value="MetI-like"/>
    <property type="match status" value="1"/>
</dbReference>
<dbReference type="CDD" id="cd06261">
    <property type="entry name" value="TM_PBP2"/>
    <property type="match status" value="1"/>
</dbReference>
<dbReference type="GO" id="GO:0031460">
    <property type="term" value="P:glycine betaine transport"/>
    <property type="evidence" value="ECO:0007669"/>
    <property type="project" value="TreeGrafter"/>
</dbReference>
<accession>A0A150ISL8</accession>
<evidence type="ECO:0000313" key="12">
    <source>
        <dbReference type="Proteomes" id="UP000092401"/>
    </source>
</evidence>
<sequence length="203" mass="21316">MVAVFTLLDAIIQQLSLVFISLTIGICLAAPLAILSVFYKRISYFVLTTINMAQSIPSFALVAIIVPLVGIGFLPAIAAIVLGSIVPIVKNMYIGLAKTDTALIDTGKGMGLTDLQIMRHIRLPLAYPAIFAGLKFSAIIANGIAVLTAIIGSGGLGRIIFEGLASFNINKTLSGAIPAILIALSLDLIFSLAEKKLKSKAGY</sequence>
<feature type="domain" description="ABC transmembrane type-1" evidence="7">
    <location>
        <begin position="11"/>
        <end position="190"/>
    </location>
</feature>
<keyword evidence="4 6" id="KW-1133">Transmembrane helix</keyword>
<feature type="transmembrane region" description="Helical" evidence="6">
    <location>
        <begin position="59"/>
        <end position="89"/>
    </location>
</feature>
<keyword evidence="5 6" id="KW-0472">Membrane</keyword>
<dbReference type="InterPro" id="IPR035906">
    <property type="entry name" value="MetI-like_sf"/>
</dbReference>
<dbReference type="Proteomes" id="UP000091929">
    <property type="component" value="Unassembled WGS sequence"/>
</dbReference>
<feature type="transmembrane region" description="Helical" evidence="6">
    <location>
        <begin position="172"/>
        <end position="193"/>
    </location>
</feature>
<evidence type="ECO:0000256" key="1">
    <source>
        <dbReference type="ARBA" id="ARBA00004141"/>
    </source>
</evidence>
<dbReference type="Proteomes" id="UP000092401">
    <property type="component" value="Unassembled WGS sequence"/>
</dbReference>
<evidence type="ECO:0000256" key="6">
    <source>
        <dbReference type="RuleBase" id="RU363032"/>
    </source>
</evidence>
<evidence type="ECO:0000256" key="2">
    <source>
        <dbReference type="ARBA" id="ARBA00022448"/>
    </source>
</evidence>
<feature type="transmembrane region" description="Helical" evidence="6">
    <location>
        <begin position="15"/>
        <end position="39"/>
    </location>
</feature>
<dbReference type="InterPro" id="IPR051204">
    <property type="entry name" value="ABC_transp_perm/SBD"/>
</dbReference>
<comment type="similarity">
    <text evidence="6">Belongs to the binding-protein-dependent transport system permease family.</text>
</comment>